<gene>
    <name evidence="12" type="ORF">KHA93_15665</name>
</gene>
<dbReference type="PROSITE" id="PS50112">
    <property type="entry name" value="PAS"/>
    <property type="match status" value="1"/>
</dbReference>
<protein>
    <recommendedName>
        <fullName evidence="2">histidine kinase</fullName>
        <ecNumber evidence="2">2.7.13.3</ecNumber>
    </recommendedName>
</protein>
<dbReference type="CDD" id="cd00130">
    <property type="entry name" value="PAS"/>
    <property type="match status" value="1"/>
</dbReference>
<dbReference type="InterPro" id="IPR035965">
    <property type="entry name" value="PAS-like_dom_sf"/>
</dbReference>
<keyword evidence="7" id="KW-0902">Two-component regulatory system</keyword>
<dbReference type="InterPro" id="IPR036890">
    <property type="entry name" value="HATPase_C_sf"/>
</dbReference>
<dbReference type="NCBIfam" id="TIGR00229">
    <property type="entry name" value="sensory_box"/>
    <property type="match status" value="1"/>
</dbReference>
<dbReference type="InterPro" id="IPR005467">
    <property type="entry name" value="His_kinase_dom"/>
</dbReference>
<evidence type="ECO:0000256" key="5">
    <source>
        <dbReference type="ARBA" id="ARBA00022777"/>
    </source>
</evidence>
<evidence type="ECO:0000256" key="3">
    <source>
        <dbReference type="ARBA" id="ARBA00022679"/>
    </source>
</evidence>
<dbReference type="PANTHER" id="PTHR24421">
    <property type="entry name" value="NITRATE/NITRITE SENSOR PROTEIN NARX-RELATED"/>
    <property type="match status" value="1"/>
</dbReference>
<feature type="domain" description="PAS" evidence="10">
    <location>
        <begin position="3"/>
        <end position="77"/>
    </location>
</feature>
<evidence type="ECO:0000313" key="12">
    <source>
        <dbReference type="EMBL" id="MBS4201076.1"/>
    </source>
</evidence>
<evidence type="ECO:0000256" key="4">
    <source>
        <dbReference type="ARBA" id="ARBA00022741"/>
    </source>
</evidence>
<dbReference type="SUPFAM" id="SSF55785">
    <property type="entry name" value="PYP-like sensor domain (PAS domain)"/>
    <property type="match status" value="1"/>
</dbReference>
<evidence type="ECO:0000256" key="1">
    <source>
        <dbReference type="ARBA" id="ARBA00000085"/>
    </source>
</evidence>
<dbReference type="GO" id="GO:0005524">
    <property type="term" value="F:ATP binding"/>
    <property type="evidence" value="ECO:0007669"/>
    <property type="project" value="UniProtKB-KW"/>
</dbReference>
<dbReference type="Pfam" id="PF07730">
    <property type="entry name" value="HisKA_3"/>
    <property type="match status" value="1"/>
</dbReference>
<dbReference type="GO" id="GO:0000155">
    <property type="term" value="F:phosphorelay sensor kinase activity"/>
    <property type="evidence" value="ECO:0007669"/>
    <property type="project" value="InterPro"/>
</dbReference>
<dbReference type="Gene3D" id="3.30.450.20">
    <property type="entry name" value="PAS domain"/>
    <property type="match status" value="1"/>
</dbReference>
<dbReference type="RefSeq" id="WP_213111595.1">
    <property type="nucleotide sequence ID" value="NZ_JAGYPJ010000001.1"/>
</dbReference>
<dbReference type="InterPro" id="IPR001610">
    <property type="entry name" value="PAC"/>
</dbReference>
<dbReference type="InterPro" id="IPR011712">
    <property type="entry name" value="Sig_transdc_His_kin_sub3_dim/P"/>
</dbReference>
<dbReference type="Gene3D" id="3.30.565.10">
    <property type="entry name" value="Histidine kinase-like ATPase, C-terminal domain"/>
    <property type="match status" value="1"/>
</dbReference>
<dbReference type="CDD" id="cd16917">
    <property type="entry name" value="HATPase_UhpB-NarQ-NarX-like"/>
    <property type="match status" value="1"/>
</dbReference>
<dbReference type="GO" id="GO:0046983">
    <property type="term" value="F:protein dimerization activity"/>
    <property type="evidence" value="ECO:0007669"/>
    <property type="project" value="InterPro"/>
</dbReference>
<dbReference type="InterPro" id="IPR000700">
    <property type="entry name" value="PAS-assoc_C"/>
</dbReference>
<organism evidence="12 13">
    <name type="scientific">Lederbergia citrisecunda</name>
    <dbReference type="NCBI Taxonomy" id="2833583"/>
    <lineage>
        <taxon>Bacteria</taxon>
        <taxon>Bacillati</taxon>
        <taxon>Bacillota</taxon>
        <taxon>Bacilli</taxon>
        <taxon>Bacillales</taxon>
        <taxon>Bacillaceae</taxon>
        <taxon>Lederbergia</taxon>
    </lineage>
</organism>
<dbReference type="Pfam" id="PF02518">
    <property type="entry name" value="HATPase_c"/>
    <property type="match status" value="1"/>
</dbReference>
<proteinExistence type="predicted"/>
<keyword evidence="3" id="KW-0808">Transferase</keyword>
<keyword evidence="5" id="KW-0418">Kinase</keyword>
<accession>A0A942TQK3</accession>
<feature type="domain" description="Histidine kinase" evidence="9">
    <location>
        <begin position="396"/>
        <end position="485"/>
    </location>
</feature>
<dbReference type="AlphaFoldDB" id="A0A942TQK3"/>
<dbReference type="SUPFAM" id="SSF55874">
    <property type="entry name" value="ATPase domain of HSP90 chaperone/DNA topoisomerase II/histidine kinase"/>
    <property type="match status" value="1"/>
</dbReference>
<evidence type="ECO:0000259" key="11">
    <source>
        <dbReference type="PROSITE" id="PS50113"/>
    </source>
</evidence>
<dbReference type="SMART" id="SM00086">
    <property type="entry name" value="PAC"/>
    <property type="match status" value="1"/>
</dbReference>
<comment type="caution">
    <text evidence="12">The sequence shown here is derived from an EMBL/GenBank/DDBJ whole genome shotgun (WGS) entry which is preliminary data.</text>
</comment>
<dbReference type="SMART" id="SM00091">
    <property type="entry name" value="PAS"/>
    <property type="match status" value="1"/>
</dbReference>
<dbReference type="SMART" id="SM00387">
    <property type="entry name" value="HATPase_c"/>
    <property type="match status" value="1"/>
</dbReference>
<keyword evidence="8" id="KW-0175">Coiled coil</keyword>
<evidence type="ECO:0000256" key="6">
    <source>
        <dbReference type="ARBA" id="ARBA00022840"/>
    </source>
</evidence>
<keyword evidence="4" id="KW-0547">Nucleotide-binding</keyword>
<feature type="domain" description="PAC" evidence="11">
    <location>
        <begin position="80"/>
        <end position="130"/>
    </location>
</feature>
<evidence type="ECO:0000259" key="10">
    <source>
        <dbReference type="PROSITE" id="PS50112"/>
    </source>
</evidence>
<dbReference type="Proteomes" id="UP000682713">
    <property type="component" value="Unassembled WGS sequence"/>
</dbReference>
<evidence type="ECO:0000256" key="2">
    <source>
        <dbReference type="ARBA" id="ARBA00012438"/>
    </source>
</evidence>
<reference evidence="12 13" key="1">
    <citation type="submission" date="2021-05" db="EMBL/GenBank/DDBJ databases">
        <title>Novel Bacillus species.</title>
        <authorList>
            <person name="Liu G."/>
        </authorList>
    </citation>
    <scope>NUCLEOTIDE SEQUENCE [LARGE SCALE GENOMIC DNA]</scope>
    <source>
        <strain evidence="12 13">FJAT-49732</strain>
    </source>
</reference>
<dbReference type="InterPro" id="IPR013655">
    <property type="entry name" value="PAS_fold_3"/>
</dbReference>
<dbReference type="InterPro" id="IPR000014">
    <property type="entry name" value="PAS"/>
</dbReference>
<dbReference type="PROSITE" id="PS50113">
    <property type="entry name" value="PAC"/>
    <property type="match status" value="1"/>
</dbReference>
<evidence type="ECO:0000256" key="8">
    <source>
        <dbReference type="SAM" id="Coils"/>
    </source>
</evidence>
<dbReference type="PANTHER" id="PTHR24421:SF60">
    <property type="entry name" value="SENSOR HISTIDINE KINASE COMP"/>
    <property type="match status" value="1"/>
</dbReference>
<feature type="coiled-coil region" evidence="8">
    <location>
        <begin position="121"/>
        <end position="148"/>
    </location>
</feature>
<dbReference type="Pfam" id="PF08447">
    <property type="entry name" value="PAS_3"/>
    <property type="match status" value="1"/>
</dbReference>
<sequence length="488" mass="56489">MEESSRINWLFETITTHTLDIIGIIDQNRKVQFTTPMFFEIFGFSPEALPDLDIFDVVHPEDREWLMGRHKNVIATQQNSATEYRVIDKNGEIRHFECKTTPIPDTEDNLTVVAIRDITERKNMENELQRRKNRYEVLQKSLRDYSQDLSAVMKVSDLEERLLKEVRFILPRSEPETLILGNEDNLDEVDSFIHQIVIGKLERIEDQYFIKIGDKKNCSYILSLQASSIQDSMESIWLETLVYYTVMVFENLNVIENLMNQLETALQRNETPQWVLRLLFNLQEQQRLNLSSDLHDTVLQDQIDLYRRLEALVNRYEIDAEVKTNLKAIEQGLLDAIHQIRTTCNELRPPLLRELGLERALENLFDYTQVSSTFKIDFQTENTTGLILSEELTIGIYRIVQELLNNAAKHSNATILNFCLIKDGSLKIIYSDNGVGFDTNKLTPSFTNMGLTSMRQRVQSLSGSIEFQSQLNQGLKVLIEFPILGLGA</sequence>
<dbReference type="EC" id="2.7.13.3" evidence="2"/>
<dbReference type="GO" id="GO:0016020">
    <property type="term" value="C:membrane"/>
    <property type="evidence" value="ECO:0007669"/>
    <property type="project" value="InterPro"/>
</dbReference>
<comment type="catalytic activity">
    <reaction evidence="1">
        <text>ATP + protein L-histidine = ADP + protein N-phospho-L-histidine.</text>
        <dbReference type="EC" id="2.7.13.3"/>
    </reaction>
</comment>
<dbReference type="InterPro" id="IPR050482">
    <property type="entry name" value="Sensor_HK_TwoCompSys"/>
</dbReference>
<name>A0A942TQK3_9BACI</name>
<keyword evidence="13" id="KW-1185">Reference proteome</keyword>
<evidence type="ECO:0000313" key="13">
    <source>
        <dbReference type="Proteomes" id="UP000682713"/>
    </source>
</evidence>
<dbReference type="PROSITE" id="PS50109">
    <property type="entry name" value="HIS_KIN"/>
    <property type="match status" value="1"/>
</dbReference>
<keyword evidence="6" id="KW-0067">ATP-binding</keyword>
<evidence type="ECO:0000256" key="7">
    <source>
        <dbReference type="ARBA" id="ARBA00023012"/>
    </source>
</evidence>
<dbReference type="InterPro" id="IPR003594">
    <property type="entry name" value="HATPase_dom"/>
</dbReference>
<evidence type="ECO:0000259" key="9">
    <source>
        <dbReference type="PROSITE" id="PS50109"/>
    </source>
</evidence>
<dbReference type="EMBL" id="JAGYPJ010000001">
    <property type="protein sequence ID" value="MBS4201076.1"/>
    <property type="molecule type" value="Genomic_DNA"/>
</dbReference>